<dbReference type="InterPro" id="IPR035996">
    <property type="entry name" value="4pyrrol_Methylase_sf"/>
</dbReference>
<dbReference type="PANTHER" id="PTHR30522:SF0">
    <property type="entry name" value="NUCLEOSIDE TRIPHOSPHATE PYROPHOSPHOHYDROLASE"/>
    <property type="match status" value="1"/>
</dbReference>
<dbReference type="Gene3D" id="3.40.1010.10">
    <property type="entry name" value="Cobalt-precorrin-4 Transmethylase, Domain 1"/>
    <property type="match status" value="1"/>
</dbReference>
<feature type="domain" description="NTP pyrophosphohydrolase MazG-like" evidence="2">
    <location>
        <begin position="251"/>
        <end position="324"/>
    </location>
</feature>
<dbReference type="InterPro" id="IPR048011">
    <property type="entry name" value="NTP-PPase_MazG-like_C"/>
</dbReference>
<proteinExistence type="predicted"/>
<dbReference type="GO" id="GO:0046061">
    <property type="term" value="P:dATP catabolic process"/>
    <property type="evidence" value="ECO:0007669"/>
    <property type="project" value="TreeGrafter"/>
</dbReference>
<dbReference type="PIRSF" id="PIRSF002845">
    <property type="entry name" value="Ttrprl_mtas_MazG"/>
    <property type="match status" value="1"/>
</dbReference>
<dbReference type="GO" id="GO:0006950">
    <property type="term" value="P:response to stress"/>
    <property type="evidence" value="ECO:0007669"/>
    <property type="project" value="UniProtKB-ARBA"/>
</dbReference>
<evidence type="ECO:0000313" key="3">
    <source>
        <dbReference type="EMBL" id="QDP38832.1"/>
    </source>
</evidence>
<dbReference type="AlphaFoldDB" id="A0A516KBQ2"/>
<dbReference type="InterPro" id="IPR014777">
    <property type="entry name" value="4pyrrole_Mease_sub1"/>
</dbReference>
<organism evidence="3 4">
    <name type="scientific">Radiobacillus deserti</name>
    <dbReference type="NCBI Taxonomy" id="2594883"/>
    <lineage>
        <taxon>Bacteria</taxon>
        <taxon>Bacillati</taxon>
        <taxon>Bacillota</taxon>
        <taxon>Bacilli</taxon>
        <taxon>Bacillales</taxon>
        <taxon>Bacillaceae</taxon>
        <taxon>Radiobacillus</taxon>
    </lineage>
</organism>
<dbReference type="InterPro" id="IPR035013">
    <property type="entry name" value="YabN_N"/>
</dbReference>
<dbReference type="FunFam" id="1.10.287.1080:FF:000003">
    <property type="entry name" value="Nucleoside triphosphate pyrophosphohydrolase"/>
    <property type="match status" value="1"/>
</dbReference>
<feature type="domain" description="NTP pyrophosphohydrolase MazG-like" evidence="2">
    <location>
        <begin position="383"/>
        <end position="446"/>
    </location>
</feature>
<protein>
    <submittedName>
        <fullName evidence="3">Nucleoside triphosphate pyrophosphohydrolase</fullName>
        <ecNumber evidence="3">3.6.1.9</ecNumber>
    </submittedName>
</protein>
<dbReference type="CDD" id="cd11529">
    <property type="entry name" value="NTP-PPase_MazG_Cterm"/>
    <property type="match status" value="1"/>
</dbReference>
<dbReference type="InterPro" id="IPR000878">
    <property type="entry name" value="4pyrrol_Mease"/>
</dbReference>
<dbReference type="InterPro" id="IPR024180">
    <property type="entry name" value="Tetrapyrrole_Mease/MazG_pred"/>
</dbReference>
<keyword evidence="4" id="KW-1185">Reference proteome</keyword>
<dbReference type="InterPro" id="IPR004518">
    <property type="entry name" value="MazG-like_dom"/>
</dbReference>
<dbReference type="GO" id="GO:0047429">
    <property type="term" value="F:nucleoside triphosphate diphosphatase activity"/>
    <property type="evidence" value="ECO:0007669"/>
    <property type="project" value="UniProtKB-EC"/>
</dbReference>
<dbReference type="InterPro" id="IPR048015">
    <property type="entry name" value="NTP-PPase_MazG-like_N"/>
</dbReference>
<dbReference type="InterPro" id="IPR011551">
    <property type="entry name" value="NTP_PyrPHydrolase_MazG"/>
</dbReference>
<dbReference type="SUPFAM" id="SSF53790">
    <property type="entry name" value="Tetrapyrrole methylase"/>
    <property type="match status" value="1"/>
</dbReference>
<dbReference type="CDD" id="cd11723">
    <property type="entry name" value="YabN_N_like"/>
    <property type="match status" value="1"/>
</dbReference>
<accession>A0A516KBQ2</accession>
<dbReference type="NCBIfam" id="TIGR00444">
    <property type="entry name" value="mazG"/>
    <property type="match status" value="1"/>
</dbReference>
<dbReference type="Proteomes" id="UP000315215">
    <property type="component" value="Chromosome"/>
</dbReference>
<evidence type="ECO:0000259" key="1">
    <source>
        <dbReference type="Pfam" id="PF00590"/>
    </source>
</evidence>
<sequence length="486" mass="55641">MKKIEIIGLGAGDIDQLPLGIYKKLTTSPSPIYVRTEDHPVISTLKQEGVTFKGYDAIYEAHADFGDVYEAIVEDLVQQAKEESIIYAVPGHPMLAEKTVQLLEQQSNVEITIVGGQSYLDDLFTALRIDPIEGFQFVDGTSFRREELNYLQHLVFCQVYDSFVASEVKLTLLEDLDPDYLVTVVDAVGSKEEKVIQVPLVELDQSVSLSNLTSIYVPPAKREQLSHQFFRLREVIAQLRGPNGCPWDKEQTHESLRKYLLEEAYEFIEAVDGLDDDGMIEELGDILLQVMLHSQIGEDEGFFTIDDVIQSITDKMIRRHPHVFGDVVATSAETVVKNWDEIKKVEKSERTSFMDAIPNQMSGLLEAEQIQKQAAKVGFDWQDSEPMWEKIKEEMEEVQQAIAAQNPNEIEKEFGDLLFAIVNLTRYYKVNPEISIKQTNRKFKTRFRFMEREAEKNNQKLQALSLNQLDAYWEKAKQVERKEENS</sequence>
<dbReference type="GO" id="GO:0046052">
    <property type="term" value="P:UTP catabolic process"/>
    <property type="evidence" value="ECO:0007669"/>
    <property type="project" value="TreeGrafter"/>
</dbReference>
<dbReference type="GO" id="GO:0046076">
    <property type="term" value="P:dTTP catabolic process"/>
    <property type="evidence" value="ECO:0007669"/>
    <property type="project" value="TreeGrafter"/>
</dbReference>
<dbReference type="GO" id="GO:0008168">
    <property type="term" value="F:methyltransferase activity"/>
    <property type="evidence" value="ECO:0007669"/>
    <property type="project" value="InterPro"/>
</dbReference>
<dbReference type="GO" id="GO:0006203">
    <property type="term" value="P:dGTP catabolic process"/>
    <property type="evidence" value="ECO:0007669"/>
    <property type="project" value="TreeGrafter"/>
</dbReference>
<dbReference type="GO" id="GO:0046047">
    <property type="term" value="P:TTP catabolic process"/>
    <property type="evidence" value="ECO:0007669"/>
    <property type="project" value="TreeGrafter"/>
</dbReference>
<evidence type="ECO:0000259" key="2">
    <source>
        <dbReference type="Pfam" id="PF03819"/>
    </source>
</evidence>
<dbReference type="FunFam" id="1.10.287.1080:FF:000001">
    <property type="entry name" value="Nucleoside triphosphate pyrophosphohydrolase"/>
    <property type="match status" value="1"/>
</dbReference>
<dbReference type="OrthoDB" id="9808939at2"/>
<dbReference type="EMBL" id="CP041666">
    <property type="protein sequence ID" value="QDP38832.1"/>
    <property type="molecule type" value="Genomic_DNA"/>
</dbReference>
<keyword evidence="3" id="KW-0378">Hydrolase</keyword>
<gene>
    <name evidence="3" type="primary">mazG</name>
    <name evidence="3" type="ORF">FN924_00395</name>
</gene>
<dbReference type="PANTHER" id="PTHR30522">
    <property type="entry name" value="NUCLEOSIDE TRIPHOSPHATE PYROPHOSPHOHYDROLASE"/>
    <property type="match status" value="1"/>
</dbReference>
<dbReference type="GO" id="GO:0046081">
    <property type="term" value="P:dUTP catabolic process"/>
    <property type="evidence" value="ECO:0007669"/>
    <property type="project" value="TreeGrafter"/>
</dbReference>
<dbReference type="SUPFAM" id="SSF101386">
    <property type="entry name" value="all-alpha NTP pyrophosphatases"/>
    <property type="match status" value="2"/>
</dbReference>
<feature type="domain" description="Tetrapyrrole methylase" evidence="1">
    <location>
        <begin position="4"/>
        <end position="203"/>
    </location>
</feature>
<dbReference type="Pfam" id="PF00590">
    <property type="entry name" value="TP_methylase"/>
    <property type="match status" value="1"/>
</dbReference>
<name>A0A516KBQ2_9BACI</name>
<dbReference type="Pfam" id="PF03819">
    <property type="entry name" value="MazG"/>
    <property type="match status" value="2"/>
</dbReference>
<evidence type="ECO:0000313" key="4">
    <source>
        <dbReference type="Proteomes" id="UP000315215"/>
    </source>
</evidence>
<dbReference type="EC" id="3.6.1.9" evidence="3"/>
<dbReference type="KEGG" id="aqt:FN924_00395"/>
<dbReference type="NCBIfam" id="NF007113">
    <property type="entry name" value="PRK09562.1"/>
    <property type="match status" value="1"/>
</dbReference>
<dbReference type="RefSeq" id="WP_143891585.1">
    <property type="nucleotide sequence ID" value="NZ_CP041666.1"/>
</dbReference>
<reference evidence="3 4" key="1">
    <citation type="submission" date="2019-07" db="EMBL/GenBank/DDBJ databases">
        <authorList>
            <person name="Li J."/>
        </authorList>
    </citation>
    <scope>NUCLEOTIDE SEQUENCE [LARGE SCALE GENOMIC DNA]</scope>
    <source>
        <strain evidence="3 4">TKL69</strain>
    </source>
</reference>
<dbReference type="Gene3D" id="1.10.287.1080">
    <property type="entry name" value="MazG-like"/>
    <property type="match status" value="2"/>
</dbReference>
<dbReference type="CDD" id="cd11528">
    <property type="entry name" value="NTP-PPase_MazG_Nterm"/>
    <property type="match status" value="1"/>
</dbReference>